<name>A0A5B7SQD1_9FLAO</name>
<dbReference type="AlphaFoldDB" id="A0A5B7SQD1"/>
<dbReference type="Pfam" id="PF17642">
    <property type="entry name" value="TssD"/>
    <property type="match status" value="1"/>
</dbReference>
<evidence type="ECO:0000313" key="1">
    <source>
        <dbReference type="EMBL" id="QCW98843.1"/>
    </source>
</evidence>
<dbReference type="GO" id="GO:0033104">
    <property type="term" value="C:type VI protein secretion system complex"/>
    <property type="evidence" value="ECO:0007669"/>
    <property type="project" value="InterPro"/>
</dbReference>
<gene>
    <name evidence="1" type="ORF">FGM00_01425</name>
</gene>
<dbReference type="OrthoDB" id="1419291at2"/>
<accession>A0A5B7SQD1</accession>
<protein>
    <recommendedName>
        <fullName evidence="3">Phage tail protein</fullName>
    </recommendedName>
</protein>
<dbReference type="InterPro" id="IPR041408">
    <property type="entry name" value="Hcp_Tssd"/>
</dbReference>
<dbReference type="RefSeq" id="WP_138851198.1">
    <property type="nucleotide sequence ID" value="NZ_CP040710.1"/>
</dbReference>
<evidence type="ECO:0000313" key="2">
    <source>
        <dbReference type="Proteomes" id="UP000310017"/>
    </source>
</evidence>
<organism evidence="1 2">
    <name type="scientific">Aggregatimonas sangjinii</name>
    <dbReference type="NCBI Taxonomy" id="2583587"/>
    <lineage>
        <taxon>Bacteria</taxon>
        <taxon>Pseudomonadati</taxon>
        <taxon>Bacteroidota</taxon>
        <taxon>Flavobacteriia</taxon>
        <taxon>Flavobacteriales</taxon>
        <taxon>Flavobacteriaceae</taxon>
        <taxon>Aggregatimonas</taxon>
    </lineage>
</organism>
<keyword evidence="2" id="KW-1185">Reference proteome</keyword>
<dbReference type="EMBL" id="CP040710">
    <property type="protein sequence ID" value="QCW98843.1"/>
    <property type="molecule type" value="Genomic_DNA"/>
</dbReference>
<sequence>MSFLAKLFINRRVINVLDTNIRFYQQVNPDNFKPAALPMGGVFNLTIEADGNTDLLGLALSPDTMCEGYIRFYKRDGMTRMRDYEFFDTHIVSYQRNFEGYYGKVTTDHYVLSPGILRIGDMVLEKWWKVSDLAVKDAPAPPPEPKKKPVVKDYFITDKDGNRIEETKIGEMITLNISTQDMIGETMTINLSDPTADFMYNGMVLEDDTLKDLMVTKNMEKIKLKVVEPQPKE</sequence>
<dbReference type="Proteomes" id="UP000310017">
    <property type="component" value="Chromosome"/>
</dbReference>
<dbReference type="KEGG" id="asag:FGM00_01425"/>
<reference evidence="1 2" key="1">
    <citation type="submission" date="2019-05" db="EMBL/GenBank/DDBJ databases">
        <title>Genome sequencing of F202Z8.</title>
        <authorList>
            <person name="Kwon Y.M."/>
        </authorList>
    </citation>
    <scope>NUCLEOTIDE SEQUENCE [LARGE SCALE GENOMIC DNA]</scope>
    <source>
        <strain evidence="1 2">F202Z8</strain>
    </source>
</reference>
<evidence type="ECO:0008006" key="3">
    <source>
        <dbReference type="Google" id="ProtNLM"/>
    </source>
</evidence>
<proteinExistence type="predicted"/>